<dbReference type="EMBL" id="LKAM01000003">
    <property type="protein sequence ID" value="KUM49095.1"/>
    <property type="molecule type" value="Genomic_DNA"/>
</dbReference>
<geneLocation type="mitochondrion" evidence="1"/>
<reference evidence="1" key="1">
    <citation type="journal article" date="2015" name="Genome Biol. Evol.">
        <title>Organellar Genomes of White Spruce (Picea glauca): Assembly and Annotation.</title>
        <authorList>
            <person name="Jackman S.D."/>
            <person name="Warren R.L."/>
            <person name="Gibb E.A."/>
            <person name="Vandervalk B.P."/>
            <person name="Mohamadi H."/>
            <person name="Chu J."/>
            <person name="Raymond A."/>
            <person name="Pleasance S."/>
            <person name="Coope R."/>
            <person name="Wildung M.R."/>
            <person name="Ritland C.E."/>
            <person name="Bousquet J."/>
            <person name="Jones S.J."/>
            <person name="Bohlmann J."/>
            <person name="Birol I."/>
        </authorList>
    </citation>
    <scope>NUCLEOTIDE SEQUENCE [LARGE SCALE GENOMIC DNA]</scope>
    <source>
        <tissue evidence="1">Flushing bud</tissue>
    </source>
</reference>
<gene>
    <name evidence="1" type="ORF">ABT39_MTgene3644</name>
</gene>
<dbReference type="AlphaFoldDB" id="A0A101M1D1"/>
<evidence type="ECO:0000313" key="1">
    <source>
        <dbReference type="EMBL" id="KUM49095.1"/>
    </source>
</evidence>
<sequence length="49" mass="5587">MMNFGPFFSGNTTPKLNSFRFTIPLSVQKSIRLARQIPPMEMLLCPTIN</sequence>
<name>A0A101M1D1_PICGL</name>
<organism evidence="1">
    <name type="scientific">Picea glauca</name>
    <name type="common">White spruce</name>
    <name type="synonym">Pinus glauca</name>
    <dbReference type="NCBI Taxonomy" id="3330"/>
    <lineage>
        <taxon>Eukaryota</taxon>
        <taxon>Viridiplantae</taxon>
        <taxon>Streptophyta</taxon>
        <taxon>Embryophyta</taxon>
        <taxon>Tracheophyta</taxon>
        <taxon>Spermatophyta</taxon>
        <taxon>Pinopsida</taxon>
        <taxon>Pinidae</taxon>
        <taxon>Conifers I</taxon>
        <taxon>Pinales</taxon>
        <taxon>Pinaceae</taxon>
        <taxon>Picea</taxon>
    </lineage>
</organism>
<keyword evidence="1" id="KW-0496">Mitochondrion</keyword>
<accession>A0A101M1D1</accession>
<proteinExistence type="predicted"/>
<comment type="caution">
    <text evidence="1">The sequence shown here is derived from an EMBL/GenBank/DDBJ whole genome shotgun (WGS) entry which is preliminary data.</text>
</comment>
<protein>
    <submittedName>
        <fullName evidence="1">Uncharacterized protein</fullName>
    </submittedName>
</protein>